<feature type="region of interest" description="Disordered" evidence="6">
    <location>
        <begin position="1672"/>
        <end position="1732"/>
    </location>
</feature>
<feature type="compositionally biased region" description="Gly residues" evidence="6">
    <location>
        <begin position="834"/>
        <end position="844"/>
    </location>
</feature>
<feature type="compositionally biased region" description="Basic residues" evidence="6">
    <location>
        <begin position="2424"/>
        <end position="2434"/>
    </location>
</feature>
<feature type="compositionally biased region" description="Low complexity" evidence="6">
    <location>
        <begin position="348"/>
        <end position="359"/>
    </location>
</feature>
<dbReference type="InterPro" id="IPR022591">
    <property type="entry name" value="TAF1_HAT_dom"/>
</dbReference>
<evidence type="ECO:0000256" key="6">
    <source>
        <dbReference type="SAM" id="MobiDB-lite"/>
    </source>
</evidence>
<dbReference type="GO" id="GO:0016251">
    <property type="term" value="F:RNA polymerase II general transcription initiation factor activity"/>
    <property type="evidence" value="ECO:0007669"/>
    <property type="project" value="InterPro"/>
</dbReference>
<feature type="compositionally biased region" description="Basic residues" evidence="6">
    <location>
        <begin position="2754"/>
        <end position="2763"/>
    </location>
</feature>
<feature type="region of interest" description="Disordered" evidence="6">
    <location>
        <begin position="101"/>
        <end position="302"/>
    </location>
</feature>
<feature type="compositionally biased region" description="Polar residues" evidence="6">
    <location>
        <begin position="2733"/>
        <end position="2753"/>
    </location>
</feature>
<feature type="region of interest" description="Disordered" evidence="6">
    <location>
        <begin position="2311"/>
        <end position="2338"/>
    </location>
</feature>
<dbReference type="SMART" id="SM00297">
    <property type="entry name" value="BROMO"/>
    <property type="match status" value="1"/>
</dbReference>
<keyword evidence="2 4" id="KW-0103">Bromodomain</keyword>
<feature type="region of interest" description="Disordered" evidence="6">
    <location>
        <begin position="922"/>
        <end position="975"/>
    </location>
</feature>
<dbReference type="PROSITE" id="PS50014">
    <property type="entry name" value="BROMODOMAIN_2"/>
    <property type="match status" value="1"/>
</dbReference>
<feature type="region of interest" description="Disordered" evidence="6">
    <location>
        <begin position="1320"/>
        <end position="1351"/>
    </location>
</feature>
<feature type="compositionally biased region" description="Polar residues" evidence="6">
    <location>
        <begin position="931"/>
        <end position="942"/>
    </location>
</feature>
<dbReference type="GO" id="GO:0004402">
    <property type="term" value="F:histone acetyltransferase activity"/>
    <property type="evidence" value="ECO:0007669"/>
    <property type="project" value="InterPro"/>
</dbReference>
<feature type="region of interest" description="Disordered" evidence="6">
    <location>
        <begin position="1"/>
        <end position="34"/>
    </location>
</feature>
<accession>A0A2C6KVV9</accession>
<dbReference type="CDD" id="cd04369">
    <property type="entry name" value="Bromodomain"/>
    <property type="match status" value="1"/>
</dbReference>
<sequence>MSCESGQGMTRATGSGLGPGVASDPGPASRPPLCTSFPSVQLLALPSKHHAVYNGGPPAPVPFSPPSFPSYSSYPSLQTWVPPASHHLTHWQGSSFPAPFGLLRPEKAPQSGTSSGGVYPPFRSPDAAVRQNSPSSYSLSPSPPVLSPGADAQSGSVSKRTTPKPEPPQPVFVAGSHAGDFFPSVSSVPGAVQSRFQSKSTERQGQNVASGSPPRRVLRGGGDYSNQGVSSTSGDMLQASGSGASAAAGAHMEGGIVPRYSQSFSVVGSRGNEQTQSSRGAPPESSNPSSLASAMGRTAAAGAVSRSASSSSCLTVSSSPDELLDILFPSVEASCGYVTALPQASSLSSSPSRVLLHPPAARTGHLGKPGSTSAGAKGPPSPAFQQLKCGLEVTQIDQKELWHRWESSRGSAGVSYNKATDFARGKLGLDSQDGKPSPVRHTAVLEKEGTALDPHEDKALLDPVAKSSTPTAKGLASSLLRSWERFKRRCISDYLHPPAGSSRHWSVEEAQEQVYMFRQFAGVFAAKNRISDCLTLFSCLPSHRPLSVSSTESFKSRSVFSCSHPWRALLSSPSFSLFPSSTSCLPQFLLAEWRRLCISLCFSAHSFGLLAYEADAELERRRDFHVKKVQLHHLQLELRQLQAQLIQHQYQIPKPSSPPSVRQQWRQRRRVLAQRHVHIQQAYRLLFAQVSASLRWETAWGVSPFSGQLVDANELFPDKPSRPCGSSLSLGSLGFPSCCCTESALLAATGGSTALVRGFGCTATCGCRVCIHGRDTGSGREEYTETYYSGPAGSSRKSADPCQAPQKKCRRSVEAEVGPKTTSDSNLEETGLGATRGGPAGCRAGGEPSFTSPGFGEGRSLVDGELVPGPASAVQKGGESSSSLSIPLLPAHSAEQPASDRRLSEEEANITNRKLCVEDQLGSLSPREVTGSASAQSITASSPRGRPVTAGDRPGVGIASASPVSPPGPSQHLASARADLDDEFEFDDADLYDAHQHPSHRGDGLHSLVPGGSSLTSAPSVVDSRSASSGVPSVSPVGSPSSTAQVSGQLAVSDMTGPQQLGVAQQPAQHPDGLLGAPTGFVSGSLTSASGSGLLSCQVQSGLLGDQVEDDVGALSQNHPVVLREPLWGEIEGTLECAMTRVHRLLHWKKKDPALASAEADAAARVAGVAARIAAREAALADGRDLPDEEEEASVAAAAASAAVLTLEEEESALATERADTLRALEAELDRVAGKAAGLGGTGGGAFCSLSPASPSFDLLLRQQQQSERFLFLFLSASFVVPGSPRFPPDASSRFEDVSNEAEGRRAETKALLYDSRRHGLDVPPLFPEGSGPQSAPSRHKEKDSRLQNVSEARPELEILSCVFFDMNDDLLFRLSEELPEKFPQEEEDDTPDGTADGGASHASLATPSRQGVGPEAILSGGATSAGTAIRGPGAHAGVGVSSDLAGAFFESEEALAGVSRTAALRLRRKAKQEVLKLDKQKRIELVKQGKSAVEIHAMAAAEQETRSSKARSPLQEFVVTLGEFSLKEKSGGALQRLNTSFDSFQENRRLHCRGKDHGVRGGIPLVHTKIAFQLQGVHPVAGRRGRIAMLRFHRPDFRCGVVASSAHQKERCSSAFISAREEKRRKLLSGSVGGDGTPPERGPWIVLPPEPSEVVRRLREECLGQHLAAASAAAPGASGSGSDTVSASGVNDDGTGSAVGGGGNRSPTAVTRGGGPSDGSEALVVVSGGGQGGHETVHLANHFYGPQDLSLKDDAPIALFEYIEQQPLVMHNPGMAVRIVRHFFPSSPPHADLSRQEQVQQAERQLKGRLGSFGELRLQQQEEGGIMIFGARLPLLKGQGQAIVESPLLKAPIYAHPATPSLPVKRDTRFHDFRDTDFILVRTRTKGGCKVYLRPLLYPPGEEQVRDAQVVDGLCSLGSPANCTVYTVGQCEPRMEVQAPNSKKHLEDRKLHAKAWALRSVNGVSRFCVRGAVHRHLTRFVAERNVTDMKRIKDLVKQRFCPPVIEKEVTQMLKLLSPIAPHRLPRLDDAAIRSIIRPEVVCCLESAHAALYRLKAIGIMTLTSADGLGGVAQFIEKEERRSQEKLGSAKKRLKEIQLKFRQQVEARLPPSSSVGGDNQSRNDALTAVEDACRRSNAALTSVCEAFSESRLGKRFGHLVRFIEELLLLTPWSLTRECKDVLTNKGSAQFMLTGFGDPSGGRGEGISLIKRLNRPRGGLGFLGGGRASGFRDARAAALSGYGGAGAGGGVGPGGGGPGGGGVAGTGEDLRKLSMQELRRRLLQYGLSESVIRTLPRWDQVALVRQYRDGFGSADLLPVPGEEEEDGADGKKSRKKQSGAGGIVTIKGIRLRAEEYEDRLMEILQRQKAALENDAPLITDTEEEQGGEDDEDSGEDEGKEDETEGTKQEVDSKTHKRGDKVIILGKKKSGKKKKRGNEVEGSSGGHAGAGTKKGAGGASGSSAGGGGAETEGGMEDALLAALDGDEEDREADEDELERRELEVLRQRQEARTAKPLTAEEQQQADMKVGVRGGGCSCLPVQAVPCLRWIRRFRQQAGEPFSSERVVLIYGEQNIRAFILWRTKRLEETRARMMASTRNKEALAGKRVCRVCGQPGHIATNVNCPLYSGPKRPGAAVTSPAPMKKRRKDNQQAEEDLLMAGLYEGGGGSEIGASSAAGRTPLRGRVRGGRGGGTAPSASARGGGASGWGDEEEDDGSSSLVSYSVRRKSGARSVAGSSALQSVKHGSTGGNVNKRGSSKGSRKRAAGGSSRAEGLTGGAEDGDEEDADDEDDGRWNPSARGRRAAVDELNIALARIVNVVLQQQSFKPFWQRVEEKYAPGYYRVIANPMWMQKIALKCKQREYLSAEQFFADVRLIVSNCLLFNPPNSPSAWLRERASKLEEVVRVKFEEQEETVRECEAIIAEGGSLPYHTIGEDALTGIPREPENSVHH</sequence>
<feature type="compositionally biased region" description="Polar residues" evidence="6">
    <location>
        <begin position="1"/>
        <end position="13"/>
    </location>
</feature>
<feature type="compositionally biased region" description="Gly residues" evidence="6">
    <location>
        <begin position="2441"/>
        <end position="2469"/>
    </location>
</feature>
<dbReference type="EMBL" id="MIGC01002929">
    <property type="protein sequence ID" value="PHJ20244.1"/>
    <property type="molecule type" value="Genomic_DNA"/>
</dbReference>
<feature type="region of interest" description="Disordered" evidence="6">
    <location>
        <begin position="2371"/>
        <end position="2471"/>
    </location>
</feature>
<evidence type="ECO:0000256" key="3">
    <source>
        <dbReference type="ARBA" id="ARBA00023242"/>
    </source>
</evidence>
<dbReference type="InterPro" id="IPR036427">
    <property type="entry name" value="Bromodomain-like_sf"/>
</dbReference>
<dbReference type="VEuPathDB" id="ToxoDB:CSUI_005924"/>
<dbReference type="PANTHER" id="PTHR13900:SF0">
    <property type="entry name" value="TRANSCRIPTION INITIATION FACTOR TFIID SUBUNIT 1"/>
    <property type="match status" value="1"/>
</dbReference>
<feature type="compositionally biased region" description="Polar residues" evidence="6">
    <location>
        <begin position="224"/>
        <end position="235"/>
    </location>
</feature>
<dbReference type="GO" id="GO:0005669">
    <property type="term" value="C:transcription factor TFIID complex"/>
    <property type="evidence" value="ECO:0007669"/>
    <property type="project" value="InterPro"/>
</dbReference>
<feature type="compositionally biased region" description="Low complexity" evidence="6">
    <location>
        <begin position="292"/>
        <end position="302"/>
    </location>
</feature>
<feature type="region of interest" description="Disordered" evidence="6">
    <location>
        <begin position="348"/>
        <end position="383"/>
    </location>
</feature>
<dbReference type="Proteomes" id="UP000221165">
    <property type="component" value="Unassembled WGS sequence"/>
</dbReference>
<feature type="compositionally biased region" description="Polar residues" evidence="6">
    <location>
        <begin position="194"/>
        <end position="210"/>
    </location>
</feature>
<dbReference type="GO" id="GO:0051123">
    <property type="term" value="P:RNA polymerase II preinitiation complex assembly"/>
    <property type="evidence" value="ECO:0007669"/>
    <property type="project" value="TreeGrafter"/>
</dbReference>
<feature type="region of interest" description="Disordered" evidence="6">
    <location>
        <begin position="994"/>
        <end position="1049"/>
    </location>
</feature>
<feature type="region of interest" description="Disordered" evidence="6">
    <location>
        <begin position="1383"/>
        <end position="1420"/>
    </location>
</feature>
<feature type="region of interest" description="Disordered" evidence="6">
    <location>
        <begin position="2668"/>
        <end position="2797"/>
    </location>
</feature>
<feature type="compositionally biased region" description="Low complexity" evidence="6">
    <location>
        <begin position="1024"/>
        <end position="1042"/>
    </location>
</feature>
<feature type="region of interest" description="Disordered" evidence="6">
    <location>
        <begin position="787"/>
        <end position="885"/>
    </location>
</feature>
<dbReference type="OrthoDB" id="21449at2759"/>
<feature type="compositionally biased region" description="Acidic residues" evidence="6">
    <location>
        <begin position="2379"/>
        <end position="2402"/>
    </location>
</feature>
<feature type="compositionally biased region" description="Low complexity" evidence="6">
    <location>
        <begin position="2669"/>
        <end position="2679"/>
    </location>
</feature>
<feature type="coiled-coil region" evidence="5">
    <location>
        <begin position="2481"/>
        <end position="2510"/>
    </location>
</feature>
<organism evidence="8 9">
    <name type="scientific">Cystoisospora suis</name>
    <dbReference type="NCBI Taxonomy" id="483139"/>
    <lineage>
        <taxon>Eukaryota</taxon>
        <taxon>Sar</taxon>
        <taxon>Alveolata</taxon>
        <taxon>Apicomplexa</taxon>
        <taxon>Conoidasida</taxon>
        <taxon>Coccidia</taxon>
        <taxon>Eucoccidiorida</taxon>
        <taxon>Eimeriorina</taxon>
        <taxon>Sarcocystidae</taxon>
        <taxon>Cystoisospora</taxon>
    </lineage>
</organism>
<keyword evidence="3" id="KW-0539">Nucleus</keyword>
<name>A0A2C6KVV9_9APIC</name>
<evidence type="ECO:0000313" key="8">
    <source>
        <dbReference type="EMBL" id="PHJ20244.1"/>
    </source>
</evidence>
<feature type="compositionally biased region" description="Basic and acidic residues" evidence="6">
    <location>
        <begin position="994"/>
        <end position="1004"/>
    </location>
</feature>
<evidence type="ECO:0000256" key="5">
    <source>
        <dbReference type="SAM" id="Coils"/>
    </source>
</evidence>
<comment type="caution">
    <text evidence="8">The sequence shown here is derived from an EMBL/GenBank/DDBJ whole genome shotgun (WGS) entry which is preliminary data.</text>
</comment>
<keyword evidence="8" id="KW-0808">Transferase</keyword>
<evidence type="ECO:0000256" key="2">
    <source>
        <dbReference type="ARBA" id="ARBA00023117"/>
    </source>
</evidence>
<feature type="compositionally biased region" description="Basic and acidic residues" evidence="6">
    <location>
        <begin position="2403"/>
        <end position="2412"/>
    </location>
</feature>
<dbReference type="InterPro" id="IPR040240">
    <property type="entry name" value="TAF1"/>
</dbReference>
<feature type="compositionally biased region" description="Acidic residues" evidence="6">
    <location>
        <begin position="2778"/>
        <end position="2790"/>
    </location>
</feature>
<feature type="compositionally biased region" description="Low complexity" evidence="6">
    <location>
        <begin position="1672"/>
        <end position="1683"/>
    </location>
</feature>
<dbReference type="SUPFAM" id="SSF47370">
    <property type="entry name" value="Bromodomain"/>
    <property type="match status" value="1"/>
</dbReference>
<dbReference type="PANTHER" id="PTHR13900">
    <property type="entry name" value="TRANSCRIPTION INITIATION FACTOR TFIID"/>
    <property type="match status" value="1"/>
</dbReference>
<keyword evidence="5" id="KW-0175">Coiled coil</keyword>
<evidence type="ECO:0000313" key="9">
    <source>
        <dbReference type="Proteomes" id="UP000221165"/>
    </source>
</evidence>
<evidence type="ECO:0000256" key="4">
    <source>
        <dbReference type="PROSITE-ProRule" id="PRU00035"/>
    </source>
</evidence>
<feature type="region of interest" description="Disordered" evidence="6">
    <location>
        <begin position="1628"/>
        <end position="1648"/>
    </location>
</feature>
<comment type="subcellular location">
    <subcellularLocation>
        <location evidence="1">Nucleus</location>
    </subcellularLocation>
</comment>
<dbReference type="Pfam" id="PF00439">
    <property type="entry name" value="Bromodomain"/>
    <property type="match status" value="1"/>
</dbReference>
<dbReference type="GeneID" id="94429301"/>
<feature type="compositionally biased region" description="Low complexity" evidence="6">
    <location>
        <begin position="239"/>
        <end position="250"/>
    </location>
</feature>
<proteinExistence type="predicted"/>
<evidence type="ECO:0000256" key="1">
    <source>
        <dbReference type="ARBA" id="ARBA00004123"/>
    </source>
</evidence>
<evidence type="ECO:0000259" key="7">
    <source>
        <dbReference type="PROSITE" id="PS50014"/>
    </source>
</evidence>
<dbReference type="InterPro" id="IPR001487">
    <property type="entry name" value="Bromodomain"/>
</dbReference>
<dbReference type="Gene3D" id="1.20.920.10">
    <property type="entry name" value="Bromodomain-like"/>
    <property type="match status" value="1"/>
</dbReference>
<feature type="compositionally biased region" description="Polar residues" evidence="6">
    <location>
        <begin position="260"/>
        <end position="291"/>
    </location>
</feature>
<gene>
    <name evidence="8" type="ORF">CSUI_005924</name>
</gene>
<dbReference type="Pfam" id="PF12157">
    <property type="entry name" value="DUF3591"/>
    <property type="match status" value="2"/>
</dbReference>
<feature type="domain" description="Bromo" evidence="7">
    <location>
        <begin position="2819"/>
        <end position="2889"/>
    </location>
</feature>
<feature type="region of interest" description="Disordered" evidence="6">
    <location>
        <begin position="2627"/>
        <end position="2649"/>
    </location>
</feature>
<dbReference type="GO" id="GO:0017025">
    <property type="term" value="F:TBP-class protein binding"/>
    <property type="evidence" value="ECO:0007669"/>
    <property type="project" value="InterPro"/>
</dbReference>
<dbReference type="PRINTS" id="PR00503">
    <property type="entry name" value="BROMODOMAIN"/>
</dbReference>
<protein>
    <submittedName>
        <fullName evidence="8">Histone acetyltransferase taf1</fullName>
    </submittedName>
</protein>
<reference evidence="8 9" key="1">
    <citation type="journal article" date="2017" name="Int. J. Parasitol.">
        <title>The genome of the protozoan parasite Cystoisospora suis and a reverse vaccinology approach to identify vaccine candidates.</title>
        <authorList>
            <person name="Palmieri N."/>
            <person name="Shrestha A."/>
            <person name="Ruttkowski B."/>
            <person name="Beck T."/>
            <person name="Vogl C."/>
            <person name="Tomley F."/>
            <person name="Blake D.P."/>
            <person name="Joachim A."/>
        </authorList>
    </citation>
    <scope>NUCLEOTIDE SEQUENCE [LARGE SCALE GENOMIC DNA]</scope>
    <source>
        <strain evidence="8 9">Wien I</strain>
    </source>
</reference>
<dbReference type="RefSeq" id="XP_067921934.1">
    <property type="nucleotide sequence ID" value="XM_068066090.1"/>
</dbReference>
<keyword evidence="9" id="KW-1185">Reference proteome</keyword>